<dbReference type="HOGENOM" id="CLU_3404338_0_0_0"/>
<dbReference type="KEGG" id="min:Minf_0078"/>
<dbReference type="AlphaFoldDB" id="B3DWZ8"/>
<accession>B3DWZ8</accession>
<gene>
    <name evidence="1" type="ordered locus">Minf_0078</name>
</gene>
<evidence type="ECO:0000313" key="1">
    <source>
        <dbReference type="EMBL" id="ACD82138.1"/>
    </source>
</evidence>
<organism evidence="1 2">
    <name type="scientific">Methylacidiphilum infernorum (isolate V4)</name>
    <name type="common">Methylokorus infernorum (strain V4)</name>
    <dbReference type="NCBI Taxonomy" id="481448"/>
    <lineage>
        <taxon>Bacteria</taxon>
        <taxon>Pseudomonadati</taxon>
        <taxon>Verrucomicrobiota</taxon>
        <taxon>Methylacidiphilae</taxon>
        <taxon>Methylacidiphilales</taxon>
        <taxon>Methylacidiphilaceae</taxon>
        <taxon>Methylacidiphilum (ex Ratnadevi et al. 2023)</taxon>
    </lineage>
</organism>
<name>B3DWZ8_METI4</name>
<dbReference type="EMBL" id="CP000975">
    <property type="protein sequence ID" value="ACD82138.1"/>
    <property type="molecule type" value="Genomic_DNA"/>
</dbReference>
<protein>
    <submittedName>
        <fullName evidence="1">Uncharacterized protein</fullName>
    </submittedName>
</protein>
<sequence length="30" mass="3656">MLKVIMIKIKGSIFSFFSRILLEKFYEKMN</sequence>
<evidence type="ECO:0000313" key="2">
    <source>
        <dbReference type="Proteomes" id="UP000009149"/>
    </source>
</evidence>
<dbReference type="STRING" id="481448.Minf_0078"/>
<proteinExistence type="predicted"/>
<reference evidence="1 2" key="1">
    <citation type="journal article" date="2008" name="Biol. Direct">
        <title>Complete genome sequence of the extremely acidophilic methanotroph isolate V4, Methylacidiphilum infernorum, a representative of the bacterial phylum Verrucomicrobia.</title>
        <authorList>
            <person name="Hou S."/>
            <person name="Makarova K.S."/>
            <person name="Saw J.H."/>
            <person name="Senin P."/>
            <person name="Ly B.V."/>
            <person name="Zhou Z."/>
            <person name="Ren Y."/>
            <person name="Wang J."/>
            <person name="Galperin M.Y."/>
            <person name="Omelchenko M.V."/>
            <person name="Wolf Y.I."/>
            <person name="Yutin N."/>
            <person name="Koonin E.V."/>
            <person name="Stott M.B."/>
            <person name="Mountain B.W."/>
            <person name="Crowe M.A."/>
            <person name="Smirnova A.V."/>
            <person name="Dunfield P.F."/>
            <person name="Feng L."/>
            <person name="Wang L."/>
            <person name="Alam M."/>
        </authorList>
    </citation>
    <scope>NUCLEOTIDE SEQUENCE [LARGE SCALE GENOMIC DNA]</scope>
    <source>
        <strain evidence="2">Isolate V4</strain>
    </source>
</reference>
<dbReference type="Proteomes" id="UP000009149">
    <property type="component" value="Chromosome"/>
</dbReference>